<dbReference type="Pfam" id="PF09797">
    <property type="entry name" value="NatB_MDM20"/>
    <property type="match status" value="1"/>
</dbReference>
<dbReference type="InterPro" id="IPR019183">
    <property type="entry name" value="NAA25_NatB_aux_su"/>
</dbReference>
<organism evidence="3 4">
    <name type="scientific">Striga asiatica</name>
    <name type="common">Asiatic witchweed</name>
    <name type="synonym">Buchnera asiatica</name>
    <dbReference type="NCBI Taxonomy" id="4170"/>
    <lineage>
        <taxon>Eukaryota</taxon>
        <taxon>Viridiplantae</taxon>
        <taxon>Streptophyta</taxon>
        <taxon>Embryophyta</taxon>
        <taxon>Tracheophyta</taxon>
        <taxon>Spermatophyta</taxon>
        <taxon>Magnoliopsida</taxon>
        <taxon>eudicotyledons</taxon>
        <taxon>Gunneridae</taxon>
        <taxon>Pentapetalae</taxon>
        <taxon>asterids</taxon>
        <taxon>lamiids</taxon>
        <taxon>Lamiales</taxon>
        <taxon>Orobanchaceae</taxon>
        <taxon>Buchnereae</taxon>
        <taxon>Striga</taxon>
    </lineage>
</organism>
<dbReference type="AlphaFoldDB" id="A0A5A7PD24"/>
<comment type="similarity">
    <text evidence="1">Belongs to the MDM20/NAA25 family.</text>
</comment>
<evidence type="ECO:0000256" key="1">
    <source>
        <dbReference type="ARBA" id="ARBA00006298"/>
    </source>
</evidence>
<dbReference type="FunFam" id="1.25.40.1040:FF:000007">
    <property type="entry name" value="N-alpha-acetyltransferase 25, NatB auxiliary subunit"/>
    <property type="match status" value="1"/>
</dbReference>
<dbReference type="InterPro" id="IPR019734">
    <property type="entry name" value="TPR_rpt"/>
</dbReference>
<dbReference type="InterPro" id="IPR011990">
    <property type="entry name" value="TPR-like_helical_dom_sf"/>
</dbReference>
<evidence type="ECO:0000313" key="3">
    <source>
        <dbReference type="EMBL" id="GER30478.1"/>
    </source>
</evidence>
<keyword evidence="2" id="KW-0802">TPR repeat</keyword>
<evidence type="ECO:0000313" key="4">
    <source>
        <dbReference type="Proteomes" id="UP000325081"/>
    </source>
</evidence>
<evidence type="ECO:0000256" key="2">
    <source>
        <dbReference type="PROSITE-ProRule" id="PRU00339"/>
    </source>
</evidence>
<dbReference type="PROSITE" id="PS50005">
    <property type="entry name" value="TPR"/>
    <property type="match status" value="1"/>
</dbReference>
<sequence length="1002" mass="114346">MASKFGLAGGIPERRVRPIWDAVDSRQFKNALKLSTALLSKYPKSPYALALKALILERMGKNEEALSVCLNAKEILLTSDSSVYGDDLTLSTLQIVFQRLDHLDMATSCYEHACMKYPNSLELMMGLFNCYVREYSFVKQQQIAIKMYKIAGEERFLLWAVCSIQLQVCCGNGGNKLFQLAEGLLKKHIASHGLHEPEALSVYISLLEQQCKYGDALEILSGNLGSLMMIEVDKLRLQGRLLAKAGDYAAAADVFQKLLELCPGDWECFLQYIGCLLEDASIFVKEADPMNIPNSIRCTNLQISEEHFDSRMSDAVNFIQKLMVEEINKSERCLFLARLEIERQKILFGKGDADNVVEDLMQYFVRFGHLACYTSDVEMFLQALDNDKKSEFLKKLVKEYEASVSAPTKALGQSITIFKVQNIIGDMFALQVDELEDIAVRMAEMFCTNLPLSKELDAQESMHGEELLSMASTILVQLFWRTRDLGYLLESIMILEFGLTIRRYVWQYKVSLVHLYSYWNSLPLAYERYKSLDVKNILLETVSHHILPQMLSSLLWEDTNDLLREYLKFMDDHFRESADLTFLAYRHRNYSKAIEFVQFKERLQRSSQYLMAKIESPVLQLKQHSDKIDEEERILESLEFGIHFVELSNEIRSKSLTFNEDLKLRPWWTPTYDKNYLLGPFEGVSYYPAENMHNQIKQTEANVMKTIEKRSLLPRMIYLSIYSASSSVKETIEANGSRVDPKHSLELKILLDRYAKILEFPFQDAVEYVFGVSSGNTNLKAPNPDIIDWMNFTVFLNAWNLNSHEATSSTWNLVNNLLSKYVLETIKSAGPTASAPGNDISFLAQLVTEPLAWHALIIQSCVRSLLPSGKKKKKGGPVEQLNSQLLHEIQLSIGSLCDILEMVTKWLKEQLSKLDTEFDPIFSSIQSKERQSGPGKVFNMVESCLTRVESVEVGDRIFEAIQSWSPAEVVRKITAGQGNLLSEFLKICESKIKFLQGLKLQL</sequence>
<dbReference type="Pfam" id="PF13432">
    <property type="entry name" value="TPR_16"/>
    <property type="match status" value="1"/>
</dbReference>
<keyword evidence="4" id="KW-1185">Reference proteome</keyword>
<feature type="repeat" description="TPR" evidence="2">
    <location>
        <begin position="232"/>
        <end position="265"/>
    </location>
</feature>
<protein>
    <submittedName>
        <fullName evidence="3">Tetratricopeptide repeat protein</fullName>
    </submittedName>
</protein>
<name>A0A5A7PD24_STRAF</name>
<gene>
    <name evidence="3" type="ORF">STAS_06412</name>
</gene>
<reference evidence="4" key="1">
    <citation type="journal article" date="2019" name="Curr. Biol.">
        <title>Genome Sequence of Striga asiatica Provides Insight into the Evolution of Plant Parasitism.</title>
        <authorList>
            <person name="Yoshida S."/>
            <person name="Kim S."/>
            <person name="Wafula E.K."/>
            <person name="Tanskanen J."/>
            <person name="Kim Y.M."/>
            <person name="Honaas L."/>
            <person name="Yang Z."/>
            <person name="Spallek T."/>
            <person name="Conn C.E."/>
            <person name="Ichihashi Y."/>
            <person name="Cheong K."/>
            <person name="Cui S."/>
            <person name="Der J.P."/>
            <person name="Gundlach H."/>
            <person name="Jiao Y."/>
            <person name="Hori C."/>
            <person name="Ishida J.K."/>
            <person name="Kasahara H."/>
            <person name="Kiba T."/>
            <person name="Kim M.S."/>
            <person name="Koo N."/>
            <person name="Laohavisit A."/>
            <person name="Lee Y.H."/>
            <person name="Lumba S."/>
            <person name="McCourt P."/>
            <person name="Mortimer J.C."/>
            <person name="Mutuku J.M."/>
            <person name="Nomura T."/>
            <person name="Sasaki-Sekimoto Y."/>
            <person name="Seto Y."/>
            <person name="Wang Y."/>
            <person name="Wakatake T."/>
            <person name="Sakakibara H."/>
            <person name="Demura T."/>
            <person name="Yamaguchi S."/>
            <person name="Yoneyama K."/>
            <person name="Manabe R.I."/>
            <person name="Nelson D.C."/>
            <person name="Schulman A.H."/>
            <person name="Timko M.P."/>
            <person name="dePamphilis C.W."/>
            <person name="Choi D."/>
            <person name="Shirasu K."/>
        </authorList>
    </citation>
    <scope>NUCLEOTIDE SEQUENCE [LARGE SCALE GENOMIC DNA]</scope>
    <source>
        <strain evidence="4">cv. UVA1</strain>
    </source>
</reference>
<dbReference type="PANTHER" id="PTHR22767">
    <property type="entry name" value="N-TERMINAL ACETYLTRANSFERASE-RELATED"/>
    <property type="match status" value="1"/>
</dbReference>
<proteinExistence type="inferred from homology"/>
<dbReference type="EMBL" id="BKCP01004361">
    <property type="protein sequence ID" value="GER30478.1"/>
    <property type="molecule type" value="Genomic_DNA"/>
</dbReference>
<dbReference type="SUPFAM" id="SSF48452">
    <property type="entry name" value="TPR-like"/>
    <property type="match status" value="1"/>
</dbReference>
<dbReference type="SMART" id="SM00028">
    <property type="entry name" value="TPR"/>
    <property type="match status" value="2"/>
</dbReference>
<dbReference type="Proteomes" id="UP000325081">
    <property type="component" value="Unassembled WGS sequence"/>
</dbReference>
<dbReference type="PANTHER" id="PTHR22767:SF3">
    <property type="entry name" value="N-ALPHA-ACETYLTRANSFERASE 25, NATB AUXILIARY SUBUNIT"/>
    <property type="match status" value="1"/>
</dbReference>
<dbReference type="Gene3D" id="1.25.40.1040">
    <property type="match status" value="1"/>
</dbReference>
<dbReference type="GO" id="GO:0031416">
    <property type="term" value="C:NatB complex"/>
    <property type="evidence" value="ECO:0007669"/>
    <property type="project" value="TreeGrafter"/>
</dbReference>
<accession>A0A5A7PD24</accession>
<dbReference type="OrthoDB" id="1874341at2759"/>
<comment type="caution">
    <text evidence="3">The sequence shown here is derived from an EMBL/GenBank/DDBJ whole genome shotgun (WGS) entry which is preliminary data.</text>
</comment>